<evidence type="ECO:0000256" key="1">
    <source>
        <dbReference type="SAM" id="SignalP"/>
    </source>
</evidence>
<feature type="signal peptide" evidence="1">
    <location>
        <begin position="1"/>
        <end position="25"/>
    </location>
</feature>
<evidence type="ECO:0000313" key="3">
    <source>
        <dbReference type="Proteomes" id="UP000184774"/>
    </source>
</evidence>
<accession>A0A1N6M394</accession>
<feature type="chain" id="PRO_5013178847" description="Lipoprotein" evidence="1">
    <location>
        <begin position="26"/>
        <end position="162"/>
    </location>
</feature>
<keyword evidence="1" id="KW-0732">Signal</keyword>
<dbReference type="AlphaFoldDB" id="A0A1N6M394"/>
<name>A0A1N6M394_9VIBR</name>
<protein>
    <recommendedName>
        <fullName evidence="4">Lipoprotein</fullName>
    </recommendedName>
</protein>
<dbReference type="OrthoDB" id="5871282at2"/>
<dbReference type="Proteomes" id="UP000184774">
    <property type="component" value="Unassembled WGS sequence"/>
</dbReference>
<reference evidence="2 3" key="1">
    <citation type="submission" date="2016-12" db="EMBL/GenBank/DDBJ databases">
        <authorList>
            <person name="Song W.-J."/>
            <person name="Kurnit D.M."/>
        </authorList>
    </citation>
    <scope>NUCLEOTIDE SEQUENCE [LARGE SCALE GENOMIC DNA]</scope>
    <source>
        <strain evidence="2 3">CECT 9026</strain>
    </source>
</reference>
<dbReference type="EMBL" id="FSSB01000010">
    <property type="protein sequence ID" value="SIO93898.1"/>
    <property type="molecule type" value="Genomic_DNA"/>
</dbReference>
<dbReference type="RefSeq" id="WP_139302097.1">
    <property type="nucleotide sequence ID" value="NZ_AP024907.1"/>
</dbReference>
<proteinExistence type="predicted"/>
<evidence type="ECO:0008006" key="4">
    <source>
        <dbReference type="Google" id="ProtNLM"/>
    </source>
</evidence>
<organism evidence="2 3">
    <name type="scientific">Vibrio spartinae</name>
    <dbReference type="NCBI Taxonomy" id="1918945"/>
    <lineage>
        <taxon>Bacteria</taxon>
        <taxon>Pseudomonadati</taxon>
        <taxon>Pseudomonadota</taxon>
        <taxon>Gammaproteobacteria</taxon>
        <taxon>Vibrionales</taxon>
        <taxon>Vibrionaceae</taxon>
        <taxon>Vibrio</taxon>
    </lineage>
</organism>
<gene>
    <name evidence="2" type="ORF">VSP9026_01577</name>
</gene>
<sequence length="162" mass="19034">MNFGNVFTMPFKILLLLSFSGSACANIIQTKESLESQLQQQYESLNMRIEVCNTYKSRKIQITDKWLLSQTKQVQRIVIGELYKNAMNICYRKEERKYVETLVKLAAIGGKDELNRYINLKSKYIIDKRGLEILNQQHVNMTELDRLSKLVKYQIPFYPIID</sequence>
<evidence type="ECO:0000313" key="2">
    <source>
        <dbReference type="EMBL" id="SIO93898.1"/>
    </source>
</evidence>